<dbReference type="InterPro" id="IPR015422">
    <property type="entry name" value="PyrdxlP-dep_Trfase_small"/>
</dbReference>
<organism evidence="2 3">
    <name type="scientific">Halorubrum yunnanense</name>
    <dbReference type="NCBI Taxonomy" id="1526162"/>
    <lineage>
        <taxon>Archaea</taxon>
        <taxon>Methanobacteriati</taxon>
        <taxon>Methanobacteriota</taxon>
        <taxon>Stenosarchaea group</taxon>
        <taxon>Halobacteria</taxon>
        <taxon>Halobacteriales</taxon>
        <taxon>Haloferacaceae</taxon>
        <taxon>Halorubrum</taxon>
    </lineage>
</organism>
<feature type="non-terminal residue" evidence="2">
    <location>
        <position position="1"/>
    </location>
</feature>
<dbReference type="Proteomes" id="UP001596390">
    <property type="component" value="Unassembled WGS sequence"/>
</dbReference>
<comment type="caution">
    <text evidence="2">The sequence shown here is derived from an EMBL/GenBank/DDBJ whole genome shotgun (WGS) entry which is preliminary data.</text>
</comment>
<reference evidence="2 3" key="1">
    <citation type="journal article" date="2019" name="Int. J. Syst. Evol. Microbiol.">
        <title>The Global Catalogue of Microorganisms (GCM) 10K type strain sequencing project: providing services to taxonomists for standard genome sequencing and annotation.</title>
        <authorList>
            <consortium name="The Broad Institute Genomics Platform"/>
            <consortium name="The Broad Institute Genome Sequencing Center for Infectious Disease"/>
            <person name="Wu L."/>
            <person name="Ma J."/>
        </authorList>
    </citation>
    <scope>NUCLEOTIDE SEQUENCE [LARGE SCALE GENOMIC DNA]</scope>
    <source>
        <strain evidence="2 3">Q85</strain>
    </source>
</reference>
<keyword evidence="2" id="KW-0032">Aminotransferase</keyword>
<dbReference type="InterPro" id="IPR004839">
    <property type="entry name" value="Aminotransferase_I/II_large"/>
</dbReference>
<accession>A0ABD5YB00</accession>
<dbReference type="AlphaFoldDB" id="A0ABD5YB00"/>
<evidence type="ECO:0000259" key="1">
    <source>
        <dbReference type="Pfam" id="PF00155"/>
    </source>
</evidence>
<proteinExistence type="predicted"/>
<evidence type="ECO:0000313" key="2">
    <source>
        <dbReference type="EMBL" id="MFC7186515.1"/>
    </source>
</evidence>
<name>A0ABD5YB00_9EURY</name>
<dbReference type="GO" id="GO:0008483">
    <property type="term" value="F:transaminase activity"/>
    <property type="evidence" value="ECO:0007669"/>
    <property type="project" value="UniProtKB-KW"/>
</dbReference>
<keyword evidence="2" id="KW-0808">Transferase</keyword>
<dbReference type="InterPro" id="IPR015424">
    <property type="entry name" value="PyrdxlP-dep_Trfase"/>
</dbReference>
<dbReference type="Gene3D" id="3.90.1150.10">
    <property type="entry name" value="Aspartate Aminotransferase, domain 1"/>
    <property type="match status" value="1"/>
</dbReference>
<dbReference type="Pfam" id="PF00155">
    <property type="entry name" value="Aminotran_1_2"/>
    <property type="match status" value="1"/>
</dbReference>
<sequence length="50" mass="5508">AQERGVIIRDCTSFGLPNHVRISTGTREETREAVERLNETLADLGLGVRA</sequence>
<dbReference type="EMBL" id="JBHSZZ010000028">
    <property type="protein sequence ID" value="MFC7186515.1"/>
    <property type="molecule type" value="Genomic_DNA"/>
</dbReference>
<evidence type="ECO:0000313" key="3">
    <source>
        <dbReference type="Proteomes" id="UP001596390"/>
    </source>
</evidence>
<dbReference type="RefSeq" id="WP_267663599.1">
    <property type="nucleotide sequence ID" value="NZ_JAODIX010000028.1"/>
</dbReference>
<keyword evidence="3" id="KW-1185">Reference proteome</keyword>
<feature type="domain" description="Aminotransferase class I/classII large" evidence="1">
    <location>
        <begin position="2"/>
        <end position="37"/>
    </location>
</feature>
<protein>
    <submittedName>
        <fullName evidence="2">Aminotransferase class I/II-fold pyridoxal phosphate-dependent enzyme</fullName>
    </submittedName>
</protein>
<dbReference type="SUPFAM" id="SSF53383">
    <property type="entry name" value="PLP-dependent transferases"/>
    <property type="match status" value="1"/>
</dbReference>
<gene>
    <name evidence="2" type="ORF">ACFQMK_06350</name>
</gene>